<gene>
    <name evidence="2" type="ORF">FCC1311_118372</name>
</gene>
<keyword evidence="3" id="KW-1185">Reference proteome</keyword>
<evidence type="ECO:0000313" key="2">
    <source>
        <dbReference type="EMBL" id="GBG16058.1"/>
    </source>
</evidence>
<name>A0A2R5FFQ1_9STRA</name>
<protein>
    <recommendedName>
        <fullName evidence="4">Secreted protein</fullName>
    </recommendedName>
</protein>
<dbReference type="InParanoid" id="A0A2R5FFQ1"/>
<sequence>MDVRSFLWLVLVRGAARVRWPSSPGSARVATSKSSGVLGEAGAAEALLLRGADFRLLDDELVEPDAVDVEAIADDMAAAA</sequence>
<evidence type="ECO:0000256" key="1">
    <source>
        <dbReference type="SAM" id="SignalP"/>
    </source>
</evidence>
<keyword evidence="1" id="KW-0732">Signal</keyword>
<dbReference type="Proteomes" id="UP000241890">
    <property type="component" value="Unassembled WGS sequence"/>
</dbReference>
<accession>A0A2R5FFQ1</accession>
<organism evidence="2 3">
    <name type="scientific">Hondaea fermentalgiana</name>
    <dbReference type="NCBI Taxonomy" id="2315210"/>
    <lineage>
        <taxon>Eukaryota</taxon>
        <taxon>Sar</taxon>
        <taxon>Stramenopiles</taxon>
        <taxon>Bigyra</taxon>
        <taxon>Labyrinthulomycetes</taxon>
        <taxon>Thraustochytrida</taxon>
        <taxon>Thraustochytriidae</taxon>
        <taxon>Hondaea</taxon>
    </lineage>
</organism>
<dbReference type="EMBL" id="BEYU01002017">
    <property type="protein sequence ID" value="GBG16058.1"/>
    <property type="molecule type" value="Genomic_DNA"/>
</dbReference>
<evidence type="ECO:0000313" key="3">
    <source>
        <dbReference type="Proteomes" id="UP000241890"/>
    </source>
</evidence>
<evidence type="ECO:0008006" key="4">
    <source>
        <dbReference type="Google" id="ProtNLM"/>
    </source>
</evidence>
<dbReference type="AlphaFoldDB" id="A0A2R5FFQ1"/>
<comment type="caution">
    <text evidence="2">The sequence shown here is derived from an EMBL/GenBank/DDBJ whole genome shotgun (WGS) entry which is preliminary data.</text>
</comment>
<feature type="non-terminal residue" evidence="2">
    <location>
        <position position="80"/>
    </location>
</feature>
<reference evidence="2 3" key="1">
    <citation type="submission" date="2017-12" db="EMBL/GenBank/DDBJ databases">
        <title>Sequencing, de novo assembly and annotation of complete genome of a new Thraustochytrid species, strain FCC1311.</title>
        <authorList>
            <person name="Sedici K."/>
            <person name="Godart F."/>
            <person name="Aiese Cigliano R."/>
            <person name="Sanseverino W."/>
            <person name="Barakat M."/>
            <person name="Ortet P."/>
            <person name="Marechal E."/>
            <person name="Cagnac O."/>
            <person name="Amato A."/>
        </authorList>
    </citation>
    <scope>NUCLEOTIDE SEQUENCE [LARGE SCALE GENOMIC DNA]</scope>
</reference>
<feature type="chain" id="PRO_5015343666" description="Secreted protein" evidence="1">
    <location>
        <begin position="18"/>
        <end position="80"/>
    </location>
</feature>
<feature type="signal peptide" evidence="1">
    <location>
        <begin position="1"/>
        <end position="17"/>
    </location>
</feature>
<proteinExistence type="predicted"/>